<sequence length="374" mass="39927">PGASPNRPPRLRGRGARPARCSRSAPRSREPRPALPLHRLFWSRPAAVRGRGVPGGPVPLGRLPGVGGRRAAHRATSRHTPRSAPPSRLRPAHFWQQTGRRNPPRPRQPNTSAAGGAIYRVRSSHRSLRPMTQEPFTAVPGAVRAGPQPLLPRFVPVRLAAPALLRLSPRAGRTPPPPQHGGPRPTAPAFPGTPSPPRQHLTATPGARGAGRRPPTSHKPPPARARASPVGPFPPRPCPLPWGGSPRAVPATRPDTAPPTTHVAPRANPRDALSASRAPVPTAERAPHGTPPTPQPPAPKSEHHPPLRHHHPALCVPVFWRSPPSRTTPRDPPAARRGRAFSRSAPRSSLARLSGPGPPRRRSPPRGTRISGLC</sequence>
<feature type="compositionally biased region" description="Basic residues" evidence="1">
    <location>
        <begin position="70"/>
        <end position="81"/>
    </location>
</feature>
<protein>
    <submittedName>
        <fullName evidence="2">Uncharacterized protein</fullName>
    </submittedName>
</protein>
<feature type="region of interest" description="Disordered" evidence="1">
    <location>
        <begin position="1"/>
        <end position="117"/>
    </location>
</feature>
<name>A0A8T2IIQ7_9PIPI</name>
<feature type="compositionally biased region" description="Low complexity" evidence="1">
    <location>
        <begin position="341"/>
        <end position="355"/>
    </location>
</feature>
<reference evidence="2" key="1">
    <citation type="thesis" date="2020" institute="ProQuest LLC" country="789 East Eisenhower Parkway, Ann Arbor, MI, USA">
        <title>Comparative Genomics and Chromosome Evolution.</title>
        <authorList>
            <person name="Mudd A.B."/>
        </authorList>
    </citation>
    <scope>NUCLEOTIDE SEQUENCE</scope>
    <source>
        <strain evidence="2">Female2</strain>
        <tissue evidence="2">Blood</tissue>
    </source>
</reference>
<dbReference type="Proteomes" id="UP000812440">
    <property type="component" value="Unassembled WGS sequence"/>
</dbReference>
<feature type="compositionally biased region" description="Low complexity" evidence="1">
    <location>
        <begin position="246"/>
        <end position="261"/>
    </location>
</feature>
<dbReference type="AlphaFoldDB" id="A0A8T2IIQ7"/>
<dbReference type="EMBL" id="JAACNH010001637">
    <property type="protein sequence ID" value="KAG8430066.1"/>
    <property type="molecule type" value="Genomic_DNA"/>
</dbReference>
<feature type="compositionally biased region" description="Pro residues" evidence="1">
    <location>
        <begin position="231"/>
        <end position="240"/>
    </location>
</feature>
<feature type="region of interest" description="Disordered" evidence="1">
    <location>
        <begin position="168"/>
        <end position="374"/>
    </location>
</feature>
<gene>
    <name evidence="2" type="ORF">GDO86_018542</name>
</gene>
<feature type="compositionally biased region" description="Pro residues" evidence="1">
    <location>
        <begin position="289"/>
        <end position="299"/>
    </location>
</feature>
<feature type="compositionally biased region" description="Low complexity" evidence="1">
    <location>
        <begin position="365"/>
        <end position="374"/>
    </location>
</feature>
<feature type="compositionally biased region" description="Pro residues" evidence="1">
    <location>
        <begin position="174"/>
        <end position="197"/>
    </location>
</feature>
<accession>A0A8T2IIQ7</accession>
<keyword evidence="3" id="KW-1185">Reference proteome</keyword>
<evidence type="ECO:0000256" key="1">
    <source>
        <dbReference type="SAM" id="MobiDB-lite"/>
    </source>
</evidence>
<evidence type="ECO:0000313" key="2">
    <source>
        <dbReference type="EMBL" id="KAG8430066.1"/>
    </source>
</evidence>
<proteinExistence type="predicted"/>
<feature type="non-terminal residue" evidence="2">
    <location>
        <position position="374"/>
    </location>
</feature>
<organism evidence="2 3">
    <name type="scientific">Hymenochirus boettgeri</name>
    <name type="common">Congo dwarf clawed frog</name>
    <dbReference type="NCBI Taxonomy" id="247094"/>
    <lineage>
        <taxon>Eukaryota</taxon>
        <taxon>Metazoa</taxon>
        <taxon>Chordata</taxon>
        <taxon>Craniata</taxon>
        <taxon>Vertebrata</taxon>
        <taxon>Euteleostomi</taxon>
        <taxon>Amphibia</taxon>
        <taxon>Batrachia</taxon>
        <taxon>Anura</taxon>
        <taxon>Pipoidea</taxon>
        <taxon>Pipidae</taxon>
        <taxon>Pipinae</taxon>
        <taxon>Hymenochirus</taxon>
    </lineage>
</organism>
<dbReference type="PRINTS" id="PR01217">
    <property type="entry name" value="PRICHEXTENSN"/>
</dbReference>
<comment type="caution">
    <text evidence="2">The sequence shown here is derived from an EMBL/GenBank/DDBJ whole genome shotgun (WGS) entry which is preliminary data.</text>
</comment>
<evidence type="ECO:0000313" key="3">
    <source>
        <dbReference type="Proteomes" id="UP000812440"/>
    </source>
</evidence>